<reference evidence="1 2" key="1">
    <citation type="submission" date="2020-08" db="EMBL/GenBank/DDBJ databases">
        <title>Genomic Encyclopedia of Type Strains, Phase III (KMG-III): the genomes of soil and plant-associated and newly described type strains.</title>
        <authorList>
            <person name="Whitman W."/>
        </authorList>
    </citation>
    <scope>NUCLEOTIDE SEQUENCE [LARGE SCALE GENOMIC DNA]</scope>
    <source>
        <strain evidence="1 2">CECT 7015</strain>
    </source>
</reference>
<gene>
    <name evidence="1" type="ORF">FHS21_002795</name>
</gene>
<keyword evidence="2" id="KW-1185">Reference proteome</keyword>
<dbReference type="RefSeq" id="WP_183662234.1">
    <property type="nucleotide sequence ID" value="NZ_JACHXN010000007.1"/>
</dbReference>
<dbReference type="EMBL" id="JACHXN010000007">
    <property type="protein sequence ID" value="MBB3146380.1"/>
    <property type="molecule type" value="Genomic_DNA"/>
</dbReference>
<dbReference type="Proteomes" id="UP000554520">
    <property type="component" value="Unassembled WGS sequence"/>
</dbReference>
<dbReference type="AlphaFoldDB" id="A0A839UBN7"/>
<evidence type="ECO:0000313" key="1">
    <source>
        <dbReference type="EMBL" id="MBB3146380.1"/>
    </source>
</evidence>
<proteinExistence type="predicted"/>
<organism evidence="1 2">
    <name type="scientific">Phyllobacterium trifolii</name>
    <dbReference type="NCBI Taxonomy" id="300193"/>
    <lineage>
        <taxon>Bacteria</taxon>
        <taxon>Pseudomonadati</taxon>
        <taxon>Pseudomonadota</taxon>
        <taxon>Alphaproteobacteria</taxon>
        <taxon>Hyphomicrobiales</taxon>
        <taxon>Phyllobacteriaceae</taxon>
        <taxon>Phyllobacterium</taxon>
    </lineage>
</organism>
<protein>
    <recommendedName>
        <fullName evidence="3">Integrase</fullName>
    </recommendedName>
</protein>
<comment type="caution">
    <text evidence="1">The sequence shown here is derived from an EMBL/GenBank/DDBJ whole genome shotgun (WGS) entry which is preliminary data.</text>
</comment>
<accession>A0A839UBN7</accession>
<evidence type="ECO:0000313" key="2">
    <source>
        <dbReference type="Proteomes" id="UP000554520"/>
    </source>
</evidence>
<evidence type="ECO:0008006" key="3">
    <source>
        <dbReference type="Google" id="ProtNLM"/>
    </source>
</evidence>
<sequence length="786" mass="89413">MNPFYAEYIATAKRLAAERNLNWNLVCDDQGKVSKDTRWNLTALVGMLPPPTLWLGQIGVDPVAFQKLNEIRLRMNQRVLPTGPMSQFWLDLYLAVFVHQLLVRKTKPLSAMQMAQGIRRLAPAAEDAPPWAVTPEQIQQAYNAVLHSADSGKLALDFGTTVRNILDGQKLSDVPALVRFCTPYPTNESLSAQRQAETLRKRQNAHGGKEGLRRSLAERKSAAKLPDERAFWELVRIVFTETPRTFSDAIRFAAFKVQIIMGFRIGETASLPLDWKRWVEYLDADGRPAGHRGGFSRSLMIRHFAEKQEEDERAEGLSFYENTQHVPPMFEEILVETLDHVEKITAPLRERLRRQTETGLVFPEYPEDALVSAWEMYVRMTGNAVFSDAGLPQELVQRYRESYDPQLLKSFRKLQLDGKPASLSGFWTKVPQRSIPVRAASGIPFGGSIDWRSAHVRVGDVERYIRENRLTKRSDTRPTMTTDGRLLYPYDLMFIMPVRNLIEGRNDGVLDTTLYSAVGRLDVEDLKTILGGYGGATCIFARYGQTEEDRALRMKTHAVRHLQNTELFRLGVADTIITKKFNRRSVQQSDVYDHRSLAEDLADIDLPPEAEEMLGDRALQVFKMITANKVRGPIVEEFRRVQREYGDEAAFDYLNAEADGLHVTPYGLCMNSFTSDPCPKHLECFNGCLHLSRTKVVSEQVHLERMRDKFAKVIITLEALPLNRRNIGWANQVTHARIRHDNIIKALAADPGMQVFPDGKDLSVTPEQKFGNTLIDTMKRVRDLDD</sequence>
<name>A0A839UBN7_9HYPH</name>